<protein>
    <submittedName>
        <fullName evidence="1">Uncharacterized protein</fullName>
    </submittedName>
</protein>
<name>A0A9D4B7W4_9SAUR</name>
<keyword evidence="2" id="KW-1185">Reference proteome</keyword>
<reference evidence="1" key="1">
    <citation type="submission" date="2021-09" db="EMBL/GenBank/DDBJ databases">
        <title>The genome of Mauremys mutica provides insights into the evolution of semi-aquatic lifestyle.</title>
        <authorList>
            <person name="Gong S."/>
            <person name="Gao Y."/>
        </authorList>
    </citation>
    <scope>NUCLEOTIDE SEQUENCE</scope>
    <source>
        <strain evidence="1">MM-2020</strain>
        <tissue evidence="1">Muscle</tissue>
    </source>
</reference>
<evidence type="ECO:0000313" key="1">
    <source>
        <dbReference type="EMBL" id="KAH1184066.1"/>
    </source>
</evidence>
<evidence type="ECO:0000313" key="2">
    <source>
        <dbReference type="Proteomes" id="UP000827986"/>
    </source>
</evidence>
<dbReference type="AlphaFoldDB" id="A0A9D4B7W4"/>
<comment type="caution">
    <text evidence="1">The sequence shown here is derived from an EMBL/GenBank/DDBJ whole genome shotgun (WGS) entry which is preliminary data.</text>
</comment>
<dbReference type="Proteomes" id="UP000827986">
    <property type="component" value="Unassembled WGS sequence"/>
</dbReference>
<dbReference type="EMBL" id="JAHDVG010000465">
    <property type="protein sequence ID" value="KAH1184066.1"/>
    <property type="molecule type" value="Genomic_DNA"/>
</dbReference>
<gene>
    <name evidence="1" type="ORF">KIL84_014682</name>
</gene>
<accession>A0A9D4B7W4</accession>
<proteinExistence type="predicted"/>
<sequence length="114" mass="13148">MRENTGSAGFCYAVDQELCPQSDKLEIEAVRVMSEQLAGEEEEDKRLRERNGEMDYIQRMDTGHRMKPQLEMDLTVNPHPLETLRTFGSKLYSSYNGPKLEPHIRTPSNFGKEI</sequence>
<organism evidence="1 2">
    <name type="scientific">Mauremys mutica</name>
    <name type="common">yellowpond turtle</name>
    <dbReference type="NCBI Taxonomy" id="74926"/>
    <lineage>
        <taxon>Eukaryota</taxon>
        <taxon>Metazoa</taxon>
        <taxon>Chordata</taxon>
        <taxon>Craniata</taxon>
        <taxon>Vertebrata</taxon>
        <taxon>Euteleostomi</taxon>
        <taxon>Archelosauria</taxon>
        <taxon>Testudinata</taxon>
        <taxon>Testudines</taxon>
        <taxon>Cryptodira</taxon>
        <taxon>Durocryptodira</taxon>
        <taxon>Testudinoidea</taxon>
        <taxon>Geoemydidae</taxon>
        <taxon>Geoemydinae</taxon>
        <taxon>Mauremys</taxon>
    </lineage>
</organism>